<feature type="compositionally biased region" description="Basic residues" evidence="1">
    <location>
        <begin position="84"/>
        <end position="94"/>
    </location>
</feature>
<dbReference type="Proteomes" id="UP000308652">
    <property type="component" value="Unassembled WGS sequence"/>
</dbReference>
<evidence type="ECO:0000313" key="2">
    <source>
        <dbReference type="EMBL" id="TFK37382.1"/>
    </source>
</evidence>
<feature type="compositionally biased region" description="Basic residues" evidence="1">
    <location>
        <begin position="256"/>
        <end position="272"/>
    </location>
</feature>
<accession>A0A5C3LX30</accession>
<protein>
    <submittedName>
        <fullName evidence="2">Uncharacterized protein</fullName>
    </submittedName>
</protein>
<feature type="compositionally biased region" description="Basic residues" evidence="1">
    <location>
        <begin position="106"/>
        <end position="116"/>
    </location>
</feature>
<organism evidence="2 3">
    <name type="scientific">Crucibulum laeve</name>
    <dbReference type="NCBI Taxonomy" id="68775"/>
    <lineage>
        <taxon>Eukaryota</taxon>
        <taxon>Fungi</taxon>
        <taxon>Dikarya</taxon>
        <taxon>Basidiomycota</taxon>
        <taxon>Agaricomycotina</taxon>
        <taxon>Agaricomycetes</taxon>
        <taxon>Agaricomycetidae</taxon>
        <taxon>Agaricales</taxon>
        <taxon>Agaricineae</taxon>
        <taxon>Nidulariaceae</taxon>
        <taxon>Crucibulum</taxon>
    </lineage>
</organism>
<proteinExistence type="predicted"/>
<evidence type="ECO:0000313" key="3">
    <source>
        <dbReference type="Proteomes" id="UP000308652"/>
    </source>
</evidence>
<feature type="compositionally biased region" description="Basic residues" evidence="1">
    <location>
        <begin position="54"/>
        <end position="65"/>
    </location>
</feature>
<feature type="region of interest" description="Disordered" evidence="1">
    <location>
        <begin position="249"/>
        <end position="272"/>
    </location>
</feature>
<dbReference type="OrthoDB" id="3069793at2759"/>
<evidence type="ECO:0000256" key="1">
    <source>
        <dbReference type="SAM" id="MobiDB-lite"/>
    </source>
</evidence>
<feature type="region of interest" description="Disordered" evidence="1">
    <location>
        <begin position="26"/>
        <end position="140"/>
    </location>
</feature>
<reference evidence="2 3" key="1">
    <citation type="journal article" date="2019" name="Nat. Ecol. Evol.">
        <title>Megaphylogeny resolves global patterns of mushroom evolution.</title>
        <authorList>
            <person name="Varga T."/>
            <person name="Krizsan K."/>
            <person name="Foldi C."/>
            <person name="Dima B."/>
            <person name="Sanchez-Garcia M."/>
            <person name="Sanchez-Ramirez S."/>
            <person name="Szollosi G.J."/>
            <person name="Szarkandi J.G."/>
            <person name="Papp V."/>
            <person name="Albert L."/>
            <person name="Andreopoulos W."/>
            <person name="Angelini C."/>
            <person name="Antonin V."/>
            <person name="Barry K.W."/>
            <person name="Bougher N.L."/>
            <person name="Buchanan P."/>
            <person name="Buyck B."/>
            <person name="Bense V."/>
            <person name="Catcheside P."/>
            <person name="Chovatia M."/>
            <person name="Cooper J."/>
            <person name="Damon W."/>
            <person name="Desjardin D."/>
            <person name="Finy P."/>
            <person name="Geml J."/>
            <person name="Haridas S."/>
            <person name="Hughes K."/>
            <person name="Justo A."/>
            <person name="Karasinski D."/>
            <person name="Kautmanova I."/>
            <person name="Kiss B."/>
            <person name="Kocsube S."/>
            <person name="Kotiranta H."/>
            <person name="LaButti K.M."/>
            <person name="Lechner B.E."/>
            <person name="Liimatainen K."/>
            <person name="Lipzen A."/>
            <person name="Lukacs Z."/>
            <person name="Mihaltcheva S."/>
            <person name="Morgado L.N."/>
            <person name="Niskanen T."/>
            <person name="Noordeloos M.E."/>
            <person name="Ohm R.A."/>
            <person name="Ortiz-Santana B."/>
            <person name="Ovrebo C."/>
            <person name="Racz N."/>
            <person name="Riley R."/>
            <person name="Savchenko A."/>
            <person name="Shiryaev A."/>
            <person name="Soop K."/>
            <person name="Spirin V."/>
            <person name="Szebenyi C."/>
            <person name="Tomsovsky M."/>
            <person name="Tulloss R.E."/>
            <person name="Uehling J."/>
            <person name="Grigoriev I.V."/>
            <person name="Vagvolgyi C."/>
            <person name="Papp T."/>
            <person name="Martin F.M."/>
            <person name="Miettinen O."/>
            <person name="Hibbett D.S."/>
            <person name="Nagy L.G."/>
        </authorList>
    </citation>
    <scope>NUCLEOTIDE SEQUENCE [LARGE SCALE GENOMIC DNA]</scope>
    <source>
        <strain evidence="2 3">CBS 166.37</strain>
    </source>
</reference>
<sequence>MSEYSYSPEAYERFAAMQTRVSHWVDDTSKHPSVDPFTPPTVAGSTYSPPPKSRLVRSSHHHRRHDSSDTSGTATPHRAATYHSHSRRPTHVRSHSSDSVYPYDRRRSHQPSRHSTQRSGDYSRRYRSSSIEPVSTRAMGYQPIISPSSPTYVTSPHPVVIPASRESSRGMGYNPGYSTIAPNPSSPTYVNPSLTEPLVVPISGGECGYVVVPPRGRTMEIMFPEQEQQKRPARNRSLFQRILNPFSASGASTWSRRSKSVTSRRRSSRDSY</sequence>
<keyword evidence="3" id="KW-1185">Reference proteome</keyword>
<gene>
    <name evidence="2" type="ORF">BDQ12DRAFT_685259</name>
</gene>
<dbReference type="AlphaFoldDB" id="A0A5C3LX30"/>
<name>A0A5C3LX30_9AGAR</name>
<dbReference type="EMBL" id="ML213608">
    <property type="protein sequence ID" value="TFK37382.1"/>
    <property type="molecule type" value="Genomic_DNA"/>
</dbReference>